<reference evidence="1" key="1">
    <citation type="submission" date="2023-05" db="EMBL/GenBank/DDBJ databases">
        <authorList>
            <consortium name="ELIXIR-Norway"/>
        </authorList>
    </citation>
    <scope>NUCLEOTIDE SEQUENCE</scope>
</reference>
<name>A0ACB0F3J5_RANTA</name>
<organism evidence="1 2">
    <name type="scientific">Rangifer tarandus platyrhynchus</name>
    <name type="common">Svalbard reindeer</name>
    <dbReference type="NCBI Taxonomy" id="3082113"/>
    <lineage>
        <taxon>Eukaryota</taxon>
        <taxon>Metazoa</taxon>
        <taxon>Chordata</taxon>
        <taxon>Craniata</taxon>
        <taxon>Vertebrata</taxon>
        <taxon>Euteleostomi</taxon>
        <taxon>Mammalia</taxon>
        <taxon>Eutheria</taxon>
        <taxon>Laurasiatheria</taxon>
        <taxon>Artiodactyla</taxon>
        <taxon>Ruminantia</taxon>
        <taxon>Pecora</taxon>
        <taxon>Cervidae</taxon>
        <taxon>Odocoileinae</taxon>
        <taxon>Rangifer</taxon>
    </lineage>
</organism>
<protein>
    <submittedName>
        <fullName evidence="1">Uncharacterized protein</fullName>
    </submittedName>
</protein>
<dbReference type="Proteomes" id="UP001162501">
    <property type="component" value="Chromosome 31"/>
</dbReference>
<accession>A0ACB0F3J5</accession>
<dbReference type="EMBL" id="OX596115">
    <property type="protein sequence ID" value="CAI9707657.1"/>
    <property type="molecule type" value="Genomic_DNA"/>
</dbReference>
<sequence length="69" mass="6847">MCSDTGEALGHTGCGGLREHPARPCVCAKSEAPGGPSRVPAPGSAGALRALQALLMPQIKEADLGPGLL</sequence>
<proteinExistence type="predicted"/>
<gene>
    <name evidence="1" type="ORF">MRATA1EN3_LOCUS18870</name>
</gene>
<evidence type="ECO:0000313" key="2">
    <source>
        <dbReference type="Proteomes" id="UP001162501"/>
    </source>
</evidence>
<evidence type="ECO:0000313" key="1">
    <source>
        <dbReference type="EMBL" id="CAI9707657.1"/>
    </source>
</evidence>